<feature type="region of interest" description="Disordered" evidence="1">
    <location>
        <begin position="393"/>
        <end position="455"/>
    </location>
</feature>
<feature type="compositionally biased region" description="Low complexity" evidence="1">
    <location>
        <begin position="398"/>
        <end position="420"/>
    </location>
</feature>
<feature type="compositionally biased region" description="Gly residues" evidence="1">
    <location>
        <begin position="440"/>
        <end position="450"/>
    </location>
</feature>
<dbReference type="RefSeq" id="XP_067718151.1">
    <property type="nucleotide sequence ID" value="XM_067862050.1"/>
</dbReference>
<dbReference type="EMBL" id="BPLF01000006">
    <property type="protein sequence ID" value="GIX66082.1"/>
    <property type="molecule type" value="Genomic_DNA"/>
</dbReference>
<protein>
    <submittedName>
        <fullName evidence="2">EGF-containing fibulin-like extracellular matrix protein 1</fullName>
    </submittedName>
</protein>
<proteinExistence type="predicted"/>
<accession>A0AAV4M0T1</accession>
<comment type="caution">
    <text evidence="2">The sequence shown here is derived from an EMBL/GenBank/DDBJ whole genome shotgun (WGS) entry which is preliminary data.</text>
</comment>
<organism evidence="2 3">
    <name type="scientific">Babesia caballi</name>
    <dbReference type="NCBI Taxonomy" id="5871"/>
    <lineage>
        <taxon>Eukaryota</taxon>
        <taxon>Sar</taxon>
        <taxon>Alveolata</taxon>
        <taxon>Apicomplexa</taxon>
        <taxon>Aconoidasida</taxon>
        <taxon>Piroplasmida</taxon>
        <taxon>Babesiidae</taxon>
        <taxon>Babesia</taxon>
    </lineage>
</organism>
<dbReference type="AlphaFoldDB" id="A0AAV4M0T1"/>
<sequence>MSEQCGHIEKPSTLKKALDLLCHIKDSGIWIQIAGKLNEKISACINNIKVIDITGDFNNVLEKACELRSGILKYPNSGGDYAKFNQCESCCLEIFLNLVPKLQTTLSYIYFQLNPGLTGYDDGQWNGMRCDGIAIDGNSNYLNNWLVSTNPAVSATRSQAKLLPGGFKNDELSDKTGDFLMSSVQDLVDAYDGEGFILALMLKLSVATEFTHESTAMAMALIKKFCNGIKYGSINAEGYEYSEPMSNIAKICGALAQSLTPVVPDSREFPTSVLSSPFIHCIEQYVFWKGESCKCAVKWITNALPKLITFLKNMKTDCQTCDSDLLQHGHIAGPLPYGFFFGGLWKTDGSYYTSNELLPEAIEKLVGSSSSDGSLLSLLKCLNPRAKIAEYEQSQHETSAATPSSAAASGMSASSVMPSGGFVASGAADVQTGRPDTHSSGGGGGGGIGVDDGKATHLATKGENAEIVTPRDGEVTATVETQTGAGGGSSHVTSNQRNEAKISGRTLQSQPMLAQPGSSDGFNDSSQSGAGTPNDGDSGSTITIGGAAGGAALLGGGGAALYFLNVGGIRTLITGVQ</sequence>
<reference evidence="2 3" key="1">
    <citation type="submission" date="2021-06" db="EMBL/GenBank/DDBJ databases">
        <title>Genome sequence of Babesia caballi.</title>
        <authorList>
            <person name="Yamagishi J."/>
            <person name="Kidaka T."/>
            <person name="Ochi A."/>
        </authorList>
    </citation>
    <scope>NUCLEOTIDE SEQUENCE [LARGE SCALE GENOMIC DNA]</scope>
    <source>
        <strain evidence="2">USDA-D6B2</strain>
    </source>
</reference>
<dbReference type="Proteomes" id="UP001497744">
    <property type="component" value="Unassembled WGS sequence"/>
</dbReference>
<evidence type="ECO:0000313" key="2">
    <source>
        <dbReference type="EMBL" id="GIX66082.1"/>
    </source>
</evidence>
<dbReference type="GeneID" id="94197563"/>
<name>A0AAV4M0T1_BABCB</name>
<gene>
    <name evidence="2" type="ORF">BcabD6B2_55180</name>
</gene>
<feature type="region of interest" description="Disordered" evidence="1">
    <location>
        <begin position="504"/>
        <end position="541"/>
    </location>
</feature>
<feature type="compositionally biased region" description="Polar residues" evidence="1">
    <location>
        <begin position="505"/>
        <end position="541"/>
    </location>
</feature>
<evidence type="ECO:0000256" key="1">
    <source>
        <dbReference type="SAM" id="MobiDB-lite"/>
    </source>
</evidence>
<keyword evidence="3" id="KW-1185">Reference proteome</keyword>
<evidence type="ECO:0000313" key="3">
    <source>
        <dbReference type="Proteomes" id="UP001497744"/>
    </source>
</evidence>